<organism evidence="2">
    <name type="scientific">Sesamum radiatum</name>
    <name type="common">Black benniseed</name>
    <dbReference type="NCBI Taxonomy" id="300843"/>
    <lineage>
        <taxon>Eukaryota</taxon>
        <taxon>Viridiplantae</taxon>
        <taxon>Streptophyta</taxon>
        <taxon>Embryophyta</taxon>
        <taxon>Tracheophyta</taxon>
        <taxon>Spermatophyta</taxon>
        <taxon>Magnoliopsida</taxon>
        <taxon>eudicotyledons</taxon>
        <taxon>Gunneridae</taxon>
        <taxon>Pentapetalae</taxon>
        <taxon>asterids</taxon>
        <taxon>lamiids</taxon>
        <taxon>Lamiales</taxon>
        <taxon>Pedaliaceae</taxon>
        <taxon>Sesamum</taxon>
    </lineage>
</organism>
<dbReference type="Gene3D" id="3.30.420.10">
    <property type="entry name" value="Ribonuclease H-like superfamily/Ribonuclease H"/>
    <property type="match status" value="1"/>
</dbReference>
<reference evidence="2" key="1">
    <citation type="submission" date="2020-06" db="EMBL/GenBank/DDBJ databases">
        <authorList>
            <person name="Li T."/>
            <person name="Hu X."/>
            <person name="Zhang T."/>
            <person name="Song X."/>
            <person name="Zhang H."/>
            <person name="Dai N."/>
            <person name="Sheng W."/>
            <person name="Hou X."/>
            <person name="Wei L."/>
        </authorList>
    </citation>
    <scope>NUCLEOTIDE SEQUENCE</scope>
    <source>
        <strain evidence="2">G02</strain>
        <tissue evidence="2">Leaf</tissue>
    </source>
</reference>
<proteinExistence type="predicted"/>
<dbReference type="PANTHER" id="PTHR48475:SF1">
    <property type="entry name" value="RNASE H TYPE-1 DOMAIN-CONTAINING PROTEIN"/>
    <property type="match status" value="1"/>
</dbReference>
<protein>
    <recommendedName>
        <fullName evidence="1">Integrase zinc-binding domain-containing protein</fullName>
    </recommendedName>
</protein>
<reference evidence="2" key="2">
    <citation type="journal article" date="2024" name="Plant">
        <title>Genomic evolution and insights into agronomic trait innovations of Sesamum species.</title>
        <authorList>
            <person name="Miao H."/>
            <person name="Wang L."/>
            <person name="Qu L."/>
            <person name="Liu H."/>
            <person name="Sun Y."/>
            <person name="Le M."/>
            <person name="Wang Q."/>
            <person name="Wei S."/>
            <person name="Zheng Y."/>
            <person name="Lin W."/>
            <person name="Duan Y."/>
            <person name="Cao H."/>
            <person name="Xiong S."/>
            <person name="Wang X."/>
            <person name="Wei L."/>
            <person name="Li C."/>
            <person name="Ma Q."/>
            <person name="Ju M."/>
            <person name="Zhao R."/>
            <person name="Li G."/>
            <person name="Mu C."/>
            <person name="Tian Q."/>
            <person name="Mei H."/>
            <person name="Zhang T."/>
            <person name="Gao T."/>
            <person name="Zhang H."/>
        </authorList>
    </citation>
    <scope>NUCLEOTIDE SEQUENCE</scope>
    <source>
        <strain evidence="2">G02</strain>
    </source>
</reference>
<evidence type="ECO:0000259" key="1">
    <source>
        <dbReference type="Pfam" id="PF17921"/>
    </source>
</evidence>
<dbReference type="Gene3D" id="1.10.340.70">
    <property type="match status" value="1"/>
</dbReference>
<name>A0AAW2LLU3_SESRA</name>
<accession>A0AAW2LLU3</accession>
<comment type="caution">
    <text evidence="2">The sequence shown here is derived from an EMBL/GenBank/DDBJ whole genome shotgun (WGS) entry which is preliminary data.</text>
</comment>
<feature type="domain" description="Integrase zinc-binding" evidence="1">
    <location>
        <begin position="1"/>
        <end position="49"/>
    </location>
</feature>
<dbReference type="AlphaFoldDB" id="A0AAW2LLU3"/>
<dbReference type="GO" id="GO:0003676">
    <property type="term" value="F:nucleic acid binding"/>
    <property type="evidence" value="ECO:0007669"/>
    <property type="project" value="InterPro"/>
</dbReference>
<sequence>MREVHEGSYGNHSRGRSLAGKVLQQGYFWPSIQKDALDMVRRCKKCQEHANIAHIPATPIQSIPNPCPFDKWGMDLARRGEAKGNLVNELPRVLWAYRTTARKSTGKSPFNLVYGTEAVIPAEIREETLRIQQYKSETNDMERRVDLELLGEIRNTAGIRTEAYRRYMAKVYNTRVRPRNFQIGDLVWRRSDVQGNIGKLDAKWEGPYRVAEIIGNASYKLKKLDGREVPRTWNATNLQNFYA</sequence>
<dbReference type="InterPro" id="IPR036397">
    <property type="entry name" value="RNaseH_sf"/>
</dbReference>
<evidence type="ECO:0000313" key="2">
    <source>
        <dbReference type="EMBL" id="KAL0319672.1"/>
    </source>
</evidence>
<dbReference type="EMBL" id="JACGWJ010000024">
    <property type="protein sequence ID" value="KAL0319672.1"/>
    <property type="molecule type" value="Genomic_DNA"/>
</dbReference>
<gene>
    <name evidence="2" type="ORF">Sradi_5228700</name>
</gene>
<dbReference type="Pfam" id="PF17921">
    <property type="entry name" value="Integrase_H2C2"/>
    <property type="match status" value="1"/>
</dbReference>
<dbReference type="PANTHER" id="PTHR48475">
    <property type="entry name" value="RIBONUCLEASE H"/>
    <property type="match status" value="1"/>
</dbReference>
<dbReference type="InterPro" id="IPR041588">
    <property type="entry name" value="Integrase_H2C2"/>
</dbReference>